<evidence type="ECO:0000313" key="10">
    <source>
        <dbReference type="EMBL" id="KKQ94015.1"/>
    </source>
</evidence>
<gene>
    <name evidence="10" type="ORF">UT19_C0005G0030</name>
</gene>
<dbReference type="Gene3D" id="1.20.81.30">
    <property type="entry name" value="Type II secretion system (T2SS), domain F"/>
    <property type="match status" value="2"/>
</dbReference>
<feature type="transmembrane region" description="Helical" evidence="8">
    <location>
        <begin position="163"/>
        <end position="189"/>
    </location>
</feature>
<keyword evidence="5 8" id="KW-0812">Transmembrane</keyword>
<name>A0A0G0M121_9BACT</name>
<dbReference type="PANTHER" id="PTHR30012">
    <property type="entry name" value="GENERAL SECRETION PATHWAY PROTEIN"/>
    <property type="match status" value="1"/>
</dbReference>
<keyword evidence="6 8" id="KW-1133">Transmembrane helix</keyword>
<dbReference type="EMBL" id="LBVW01000005">
    <property type="protein sequence ID" value="KKQ94015.1"/>
    <property type="molecule type" value="Genomic_DNA"/>
</dbReference>
<evidence type="ECO:0000256" key="6">
    <source>
        <dbReference type="ARBA" id="ARBA00022989"/>
    </source>
</evidence>
<evidence type="ECO:0000313" key="11">
    <source>
        <dbReference type="Proteomes" id="UP000034932"/>
    </source>
</evidence>
<dbReference type="Proteomes" id="UP000034932">
    <property type="component" value="Unassembled WGS sequence"/>
</dbReference>
<comment type="subcellular location">
    <subcellularLocation>
        <location evidence="1">Cell inner membrane</location>
        <topology evidence="1">Multi-pass membrane protein</topology>
    </subcellularLocation>
</comment>
<dbReference type="Pfam" id="PF00482">
    <property type="entry name" value="T2SSF"/>
    <property type="match status" value="2"/>
</dbReference>
<comment type="similarity">
    <text evidence="2">Belongs to the GSP F family.</text>
</comment>
<evidence type="ECO:0000256" key="2">
    <source>
        <dbReference type="ARBA" id="ARBA00005745"/>
    </source>
</evidence>
<dbReference type="GO" id="GO:0015628">
    <property type="term" value="P:protein secretion by the type II secretion system"/>
    <property type="evidence" value="ECO:0007669"/>
    <property type="project" value="TreeGrafter"/>
</dbReference>
<accession>A0A0G0M121</accession>
<proteinExistence type="inferred from homology"/>
<feature type="transmembrane region" description="Helical" evidence="8">
    <location>
        <begin position="328"/>
        <end position="349"/>
    </location>
</feature>
<dbReference type="PRINTS" id="PR00812">
    <property type="entry name" value="BCTERIALGSPF"/>
</dbReference>
<evidence type="ECO:0000259" key="9">
    <source>
        <dbReference type="Pfam" id="PF00482"/>
    </source>
</evidence>
<dbReference type="InterPro" id="IPR042094">
    <property type="entry name" value="T2SS_GspF_sf"/>
</dbReference>
<evidence type="ECO:0000256" key="3">
    <source>
        <dbReference type="ARBA" id="ARBA00022475"/>
    </source>
</evidence>
<feature type="domain" description="Type II secretion system protein GspF" evidence="9">
    <location>
        <begin position="21"/>
        <end position="144"/>
    </location>
</feature>
<evidence type="ECO:0000256" key="1">
    <source>
        <dbReference type="ARBA" id="ARBA00004429"/>
    </source>
</evidence>
<organism evidence="10 11">
    <name type="scientific">Candidatus Woesebacteria bacterium GW2011_GWB1_39_10b</name>
    <dbReference type="NCBI Taxonomy" id="1618573"/>
    <lineage>
        <taxon>Bacteria</taxon>
        <taxon>Candidatus Woeseibacteriota</taxon>
    </lineage>
</organism>
<dbReference type="FunFam" id="1.20.81.30:FF:000001">
    <property type="entry name" value="Type II secretion system protein F"/>
    <property type="match status" value="1"/>
</dbReference>
<dbReference type="InterPro" id="IPR003004">
    <property type="entry name" value="GspF/PilC"/>
</dbReference>
<evidence type="ECO:0000256" key="5">
    <source>
        <dbReference type="ARBA" id="ARBA00022692"/>
    </source>
</evidence>
<feature type="transmembrane region" description="Helical" evidence="8">
    <location>
        <begin position="121"/>
        <end position="143"/>
    </location>
</feature>
<keyword evidence="3" id="KW-1003">Cell membrane</keyword>
<evidence type="ECO:0000256" key="4">
    <source>
        <dbReference type="ARBA" id="ARBA00022519"/>
    </source>
</evidence>
<dbReference type="PANTHER" id="PTHR30012:SF0">
    <property type="entry name" value="TYPE II SECRETION SYSTEM PROTEIN F-RELATED"/>
    <property type="match status" value="1"/>
</dbReference>
<keyword evidence="7 8" id="KW-0472">Membrane</keyword>
<sequence>MILTAQLNIFKRVSHQDRLLFTKHLATMMKAGIPISEALETLVDQSRNPYFRKVLGLVFEDVKNGKNLATSFEKYPGVFDQFFISLIEIGESSGTLGENLDFLAKQLGKDYSLRKKVQAAFTYPGIVLFATVGLGGFLSLYILPKLVDFFKSFNIELPLSTKILIFFAELMKNYGIAIFAGAFILILILRMISQTPKVKPVWHTLILKLPLMGKLVTYVQLARFCRNLGTLITSGVPITKSLDITANTLSNLRFKIDVLVLSKALTKGKNVGETMRKGFPEFPPLVSRMISVGEKTGKLDETLLYLGDFFEDEVDDISRNLSTILEPALLIVIGLVVGFVAISIISPIYQLTGSIRR</sequence>
<evidence type="ECO:0000256" key="8">
    <source>
        <dbReference type="SAM" id="Phobius"/>
    </source>
</evidence>
<protein>
    <submittedName>
        <fullName evidence="10">Type II secretion system F domain protein</fullName>
    </submittedName>
</protein>
<dbReference type="AlphaFoldDB" id="A0A0G0M121"/>
<dbReference type="STRING" id="1618573.UT19_C0005G0030"/>
<reference evidence="10 11" key="1">
    <citation type="journal article" date="2015" name="Nature">
        <title>rRNA introns, odd ribosomes, and small enigmatic genomes across a large radiation of phyla.</title>
        <authorList>
            <person name="Brown C.T."/>
            <person name="Hug L.A."/>
            <person name="Thomas B.C."/>
            <person name="Sharon I."/>
            <person name="Castelle C.J."/>
            <person name="Singh A."/>
            <person name="Wilkins M.J."/>
            <person name="Williams K.H."/>
            <person name="Banfield J.F."/>
        </authorList>
    </citation>
    <scope>NUCLEOTIDE SEQUENCE [LARGE SCALE GENOMIC DNA]</scope>
</reference>
<comment type="caution">
    <text evidence="10">The sequence shown here is derived from an EMBL/GenBank/DDBJ whole genome shotgun (WGS) entry which is preliminary data.</text>
</comment>
<dbReference type="InterPro" id="IPR018076">
    <property type="entry name" value="T2SS_GspF_dom"/>
</dbReference>
<feature type="domain" description="Type II secretion system protein GspF" evidence="9">
    <location>
        <begin position="224"/>
        <end position="347"/>
    </location>
</feature>
<keyword evidence="4" id="KW-0997">Cell inner membrane</keyword>
<dbReference type="GO" id="GO:0005886">
    <property type="term" value="C:plasma membrane"/>
    <property type="evidence" value="ECO:0007669"/>
    <property type="project" value="UniProtKB-SubCell"/>
</dbReference>
<evidence type="ECO:0000256" key="7">
    <source>
        <dbReference type="ARBA" id="ARBA00023136"/>
    </source>
</evidence>